<dbReference type="InterPro" id="IPR011333">
    <property type="entry name" value="SKP1/BTB/POZ_sf"/>
</dbReference>
<feature type="domain" description="BTB" evidence="1">
    <location>
        <begin position="20"/>
        <end position="86"/>
    </location>
</feature>
<dbReference type="PROSITE" id="PS50097">
    <property type="entry name" value="BTB"/>
    <property type="match status" value="1"/>
</dbReference>
<dbReference type="EMBL" id="KL198012">
    <property type="protein sequence ID" value="KDQ23582.1"/>
    <property type="molecule type" value="Genomic_DNA"/>
</dbReference>
<dbReference type="HOGENOM" id="CLU_033082_1_2_1"/>
<name>A0A067NHI8_PLEO1</name>
<gene>
    <name evidence="2" type="ORF">PLEOSDRAFT_1067744</name>
</gene>
<dbReference type="VEuPathDB" id="FungiDB:PLEOSDRAFT_1067744"/>
<proteinExistence type="predicted"/>
<dbReference type="Gene3D" id="3.30.710.10">
    <property type="entry name" value="Potassium Channel Kv1.1, Chain A"/>
    <property type="match status" value="1"/>
</dbReference>
<protein>
    <recommendedName>
        <fullName evidence="1">BTB domain-containing protein</fullName>
    </recommendedName>
</protein>
<evidence type="ECO:0000259" key="1">
    <source>
        <dbReference type="PROSITE" id="PS50097"/>
    </source>
</evidence>
<dbReference type="InParanoid" id="A0A067NHI8"/>
<reference evidence="3" key="1">
    <citation type="journal article" date="2014" name="Proc. Natl. Acad. Sci. U.S.A.">
        <title>Extensive sampling of basidiomycete genomes demonstrates inadequacy of the white-rot/brown-rot paradigm for wood decay fungi.</title>
        <authorList>
            <person name="Riley R."/>
            <person name="Salamov A.A."/>
            <person name="Brown D.W."/>
            <person name="Nagy L.G."/>
            <person name="Floudas D."/>
            <person name="Held B.W."/>
            <person name="Levasseur A."/>
            <person name="Lombard V."/>
            <person name="Morin E."/>
            <person name="Otillar R."/>
            <person name="Lindquist E.A."/>
            <person name="Sun H."/>
            <person name="LaButti K.M."/>
            <person name="Schmutz J."/>
            <person name="Jabbour D."/>
            <person name="Luo H."/>
            <person name="Baker S.E."/>
            <person name="Pisabarro A.G."/>
            <person name="Walton J.D."/>
            <person name="Blanchette R.A."/>
            <person name="Henrissat B."/>
            <person name="Martin F."/>
            <person name="Cullen D."/>
            <person name="Hibbett D.S."/>
            <person name="Grigoriev I.V."/>
        </authorList>
    </citation>
    <scope>NUCLEOTIDE SEQUENCE [LARGE SCALE GENOMIC DNA]</scope>
    <source>
        <strain evidence="3">PC15</strain>
    </source>
</reference>
<dbReference type="Pfam" id="PF00651">
    <property type="entry name" value="BTB"/>
    <property type="match status" value="1"/>
</dbReference>
<evidence type="ECO:0000313" key="3">
    <source>
        <dbReference type="Proteomes" id="UP000027073"/>
    </source>
</evidence>
<sequence>MNFSPPLQLIKSTQFWFSDGNVILVSKPHMGFKVHRGQLARHSDVFSTLFDVPQPPNQPLIDGCPFVELHDNPLDLAHFLKALYDGIYFSGPKAGDFPAVAGVLRLSTKYFVEHLRQQCLQRLHHDWPATLVEWDRREDAATTANGQYSPRVYYPHPILVIQLAMELDIPSIAPAAFYDLARYGPTKILAGINALQPACDQEPQLGISSRTQDLLVRTFCGRESGQRYIADFLARELEDRPLSRACANRDVTLGAVSHADSGRLGINDCYESFYYILLNILRAIGGIASGRDADPVFTLKQTKEMLSRTDFSDGSEDGKLCGLRMCAACREEFEKCVGRAREKAWQSIPGWFDVSETWRSARGSVEGTAVAW</sequence>
<evidence type="ECO:0000313" key="2">
    <source>
        <dbReference type="EMBL" id="KDQ23582.1"/>
    </source>
</evidence>
<dbReference type="STRING" id="1137138.A0A067NHI8"/>
<dbReference type="OrthoDB" id="3220652at2759"/>
<dbReference type="InterPro" id="IPR000210">
    <property type="entry name" value="BTB/POZ_dom"/>
</dbReference>
<organism evidence="2 3">
    <name type="scientific">Pleurotus ostreatus (strain PC15)</name>
    <name type="common">Oyster mushroom</name>
    <dbReference type="NCBI Taxonomy" id="1137138"/>
    <lineage>
        <taxon>Eukaryota</taxon>
        <taxon>Fungi</taxon>
        <taxon>Dikarya</taxon>
        <taxon>Basidiomycota</taxon>
        <taxon>Agaricomycotina</taxon>
        <taxon>Agaricomycetes</taxon>
        <taxon>Agaricomycetidae</taxon>
        <taxon>Agaricales</taxon>
        <taxon>Pleurotineae</taxon>
        <taxon>Pleurotaceae</taxon>
        <taxon>Pleurotus</taxon>
    </lineage>
</organism>
<dbReference type="SUPFAM" id="SSF54695">
    <property type="entry name" value="POZ domain"/>
    <property type="match status" value="1"/>
</dbReference>
<accession>A0A067NHI8</accession>
<dbReference type="Proteomes" id="UP000027073">
    <property type="component" value="Unassembled WGS sequence"/>
</dbReference>
<dbReference type="AlphaFoldDB" id="A0A067NHI8"/>